<feature type="compositionally biased region" description="Acidic residues" evidence="9">
    <location>
        <begin position="633"/>
        <end position="645"/>
    </location>
</feature>
<keyword evidence="6 10" id="KW-1133">Transmembrane helix</keyword>
<proteinExistence type="predicted"/>
<dbReference type="PANTHER" id="PTHR24075">
    <property type="entry name" value="SEC63 DOMAIN-CONTAINING"/>
    <property type="match status" value="1"/>
</dbReference>
<evidence type="ECO:0000256" key="9">
    <source>
        <dbReference type="SAM" id="MobiDB-lite"/>
    </source>
</evidence>
<evidence type="ECO:0000256" key="5">
    <source>
        <dbReference type="ARBA" id="ARBA00022927"/>
    </source>
</evidence>
<organism evidence="12 13">
    <name type="scientific">Phellinidium pouzarii</name>
    <dbReference type="NCBI Taxonomy" id="167371"/>
    <lineage>
        <taxon>Eukaryota</taxon>
        <taxon>Fungi</taxon>
        <taxon>Dikarya</taxon>
        <taxon>Basidiomycota</taxon>
        <taxon>Agaricomycotina</taxon>
        <taxon>Agaricomycetes</taxon>
        <taxon>Hymenochaetales</taxon>
        <taxon>Hymenochaetaceae</taxon>
        <taxon>Phellinidium</taxon>
    </lineage>
</organism>
<dbReference type="Pfam" id="PF00226">
    <property type="entry name" value="DnaJ"/>
    <property type="match status" value="1"/>
</dbReference>
<evidence type="ECO:0000313" key="13">
    <source>
        <dbReference type="Proteomes" id="UP000308199"/>
    </source>
</evidence>
<feature type="domain" description="J" evidence="11">
    <location>
        <begin position="102"/>
        <end position="172"/>
    </location>
</feature>
<dbReference type="SUPFAM" id="SSF46565">
    <property type="entry name" value="Chaperone J-domain"/>
    <property type="match status" value="1"/>
</dbReference>
<evidence type="ECO:0000256" key="4">
    <source>
        <dbReference type="ARBA" id="ARBA00022824"/>
    </source>
</evidence>
<feature type="transmembrane region" description="Helical" evidence="10">
    <location>
        <begin position="70"/>
        <end position="89"/>
    </location>
</feature>
<dbReference type="SMART" id="SM00271">
    <property type="entry name" value="DnaJ"/>
    <property type="match status" value="1"/>
</dbReference>
<dbReference type="PRINTS" id="PR00625">
    <property type="entry name" value="JDOMAIN"/>
</dbReference>
<reference evidence="12 13" key="1">
    <citation type="submission" date="2019-02" db="EMBL/GenBank/DDBJ databases">
        <title>Genome sequencing of the rare red list fungi Phellinidium pouzarii.</title>
        <authorList>
            <person name="Buettner E."/>
            <person name="Kellner H."/>
        </authorList>
    </citation>
    <scope>NUCLEOTIDE SEQUENCE [LARGE SCALE GENOMIC DNA]</scope>
    <source>
        <strain evidence="12 13">DSM 108285</strain>
    </source>
</reference>
<keyword evidence="13" id="KW-1185">Reference proteome</keyword>
<dbReference type="AlphaFoldDB" id="A0A4S4LEF1"/>
<feature type="transmembrane region" description="Helical" evidence="10">
    <location>
        <begin position="197"/>
        <end position="220"/>
    </location>
</feature>
<dbReference type="Pfam" id="PF02889">
    <property type="entry name" value="Sec63"/>
    <property type="match status" value="1"/>
</dbReference>
<dbReference type="GO" id="GO:0006614">
    <property type="term" value="P:SRP-dependent cotranslational protein targeting to membrane"/>
    <property type="evidence" value="ECO:0007669"/>
    <property type="project" value="TreeGrafter"/>
</dbReference>
<keyword evidence="2" id="KW-0813">Transport</keyword>
<dbReference type="InterPro" id="IPR004179">
    <property type="entry name" value="Sec63-dom"/>
</dbReference>
<dbReference type="CDD" id="cd06257">
    <property type="entry name" value="DnaJ"/>
    <property type="match status" value="1"/>
</dbReference>
<dbReference type="PROSITE" id="PS50076">
    <property type="entry name" value="DNAJ_2"/>
    <property type="match status" value="1"/>
</dbReference>
<dbReference type="SUPFAM" id="SSF81296">
    <property type="entry name" value="E set domains"/>
    <property type="match status" value="1"/>
</dbReference>
<dbReference type="PANTHER" id="PTHR24075:SF0">
    <property type="entry name" value="TRANSLOCATION PROTEIN SEC63 HOMOLOG"/>
    <property type="match status" value="1"/>
</dbReference>
<keyword evidence="5" id="KW-0653">Protein transport</keyword>
<dbReference type="EMBL" id="SGPK01000041">
    <property type="protein sequence ID" value="THH10242.1"/>
    <property type="molecule type" value="Genomic_DNA"/>
</dbReference>
<keyword evidence="4" id="KW-0256">Endoplasmic reticulum</keyword>
<protein>
    <recommendedName>
        <fullName evidence="11">J domain-containing protein</fullName>
    </recommendedName>
</protein>
<keyword evidence="8" id="KW-0143">Chaperone</keyword>
<feature type="transmembrane region" description="Helical" evidence="10">
    <location>
        <begin position="12"/>
        <end position="34"/>
    </location>
</feature>
<name>A0A4S4LEF1_9AGAM</name>
<evidence type="ECO:0000256" key="6">
    <source>
        <dbReference type="ARBA" id="ARBA00022989"/>
    </source>
</evidence>
<dbReference type="Gene3D" id="1.10.3380.10">
    <property type="entry name" value="Sec63 N-terminal domain-like domain"/>
    <property type="match status" value="1"/>
</dbReference>
<dbReference type="GO" id="GO:0031207">
    <property type="term" value="C:Sec62/Sec63 complex"/>
    <property type="evidence" value="ECO:0007669"/>
    <property type="project" value="TreeGrafter"/>
</dbReference>
<dbReference type="OrthoDB" id="1734229at2759"/>
<dbReference type="GO" id="GO:0006620">
    <property type="term" value="P:post-translational protein targeting to endoplasmic reticulum membrane"/>
    <property type="evidence" value="ECO:0007669"/>
    <property type="project" value="TreeGrafter"/>
</dbReference>
<dbReference type="InterPro" id="IPR035892">
    <property type="entry name" value="C2_domain_sf"/>
</dbReference>
<accession>A0A4S4LEF1</accession>
<dbReference type="GO" id="GO:0003723">
    <property type="term" value="F:RNA binding"/>
    <property type="evidence" value="ECO:0007669"/>
    <property type="project" value="TreeGrafter"/>
</dbReference>
<dbReference type="FunFam" id="1.10.287.110:FF:000039">
    <property type="entry name" value="Protein translocation complex component (Npl1)"/>
    <property type="match status" value="1"/>
</dbReference>
<evidence type="ECO:0000256" key="3">
    <source>
        <dbReference type="ARBA" id="ARBA00022692"/>
    </source>
</evidence>
<feature type="region of interest" description="Disordered" evidence="9">
    <location>
        <begin position="620"/>
        <end position="654"/>
    </location>
</feature>
<comment type="caution">
    <text evidence="12">The sequence shown here is derived from an EMBL/GenBank/DDBJ whole genome shotgun (WGS) entry which is preliminary data.</text>
</comment>
<dbReference type="GO" id="GO:0008320">
    <property type="term" value="F:protein transmembrane transporter activity"/>
    <property type="evidence" value="ECO:0007669"/>
    <property type="project" value="TreeGrafter"/>
</dbReference>
<dbReference type="Gene3D" id="1.10.287.110">
    <property type="entry name" value="DnaJ domain"/>
    <property type="match status" value="1"/>
</dbReference>
<evidence type="ECO:0000256" key="7">
    <source>
        <dbReference type="ARBA" id="ARBA00023136"/>
    </source>
</evidence>
<dbReference type="Gene3D" id="2.60.40.150">
    <property type="entry name" value="C2 domain"/>
    <property type="match status" value="1"/>
</dbReference>
<dbReference type="SMART" id="SM00973">
    <property type="entry name" value="Sec63"/>
    <property type="match status" value="1"/>
</dbReference>
<evidence type="ECO:0000256" key="8">
    <source>
        <dbReference type="ARBA" id="ARBA00023186"/>
    </source>
</evidence>
<evidence type="ECO:0000313" key="12">
    <source>
        <dbReference type="EMBL" id="THH10242.1"/>
    </source>
</evidence>
<evidence type="ECO:0000259" key="11">
    <source>
        <dbReference type="PROSITE" id="PS50076"/>
    </source>
</evidence>
<dbReference type="Proteomes" id="UP000308199">
    <property type="component" value="Unassembled WGS sequence"/>
</dbReference>
<dbReference type="InterPro" id="IPR036869">
    <property type="entry name" value="J_dom_sf"/>
</dbReference>
<comment type="subcellular location">
    <subcellularLocation>
        <location evidence="1">Endoplasmic reticulum membrane</location>
        <topology evidence="1">Multi-pass membrane protein</topology>
    </subcellularLocation>
</comment>
<keyword evidence="3 10" id="KW-0812">Transmembrane</keyword>
<dbReference type="SUPFAM" id="SSF158702">
    <property type="entry name" value="Sec63 N-terminal domain-like"/>
    <property type="match status" value="1"/>
</dbReference>
<evidence type="ECO:0000256" key="1">
    <source>
        <dbReference type="ARBA" id="ARBA00004477"/>
    </source>
</evidence>
<evidence type="ECO:0000256" key="10">
    <source>
        <dbReference type="SAM" id="Phobius"/>
    </source>
</evidence>
<evidence type="ECO:0000256" key="2">
    <source>
        <dbReference type="ARBA" id="ARBA00022448"/>
    </source>
</evidence>
<gene>
    <name evidence="12" type="ORF">EW145_g1464</name>
</gene>
<keyword evidence="7 10" id="KW-0472">Membrane</keyword>
<sequence>MANYQYDEGGGMATYFILTFLSLILVPFTLTVFFSSSKKPETNGCECSLCIKQQEHIKKTNKRSLLSPKLGAKTIFLLGGWAIFAFLVYKVATTSNVNKVYDPFEVLGIRAGSSEKEIKSHYKKLSLKFHPDKVKLAVNQTIEDVEAQFVDFTKAYKSLTDETIRKNLELYGHPDGRQEISMGIAIPKWVVEGQHKFWVLIGYCIVLGGVLPVIVGKWWFGNRIKTKDGVFAKTAETFFKSIKEDSGVNDLFDCLGRAFDIEYPQISMPLGKLEETVRSRLGSKYSGSPAQALLYAHLLRIPIEDPKLQKVQDEVLIRCPALLNSLLNIAMSHNWLVPTLNAMRLHAYLTQAIIPSGASQLTNILTQLPHINEDDVKTVIEQLNERDLKAFVNYLEKTNDARAEEAVKAAESWGGLELVEASFKVIGERIVTPLSIVQLLVKVRMSPPVNSKVRTSSTETKEDVDAIKQIIKTNDEKDTAFLTSKRDNEELAEGAKLLGRAHAPYWPAIRKPSWWVLISDAKLNRLVMPPMRITDVPLSDPTKDRNFRAYKLQFQAPQGVAVYTWKLHFVSDTFLGEEIVEDIVLEVEDVSQLSVDEQGVDDEISEPDEDTLAGQMAIMKGSTVKKSPVHGESDDESGTDEEERDSDSSSSDSD</sequence>
<dbReference type="InterPro" id="IPR001623">
    <property type="entry name" value="DnaJ_domain"/>
</dbReference>
<dbReference type="InterPro" id="IPR014756">
    <property type="entry name" value="Ig_E-set"/>
</dbReference>